<evidence type="ECO:0008006" key="5">
    <source>
        <dbReference type="Google" id="ProtNLM"/>
    </source>
</evidence>
<proteinExistence type="predicted"/>
<gene>
    <name evidence="3" type="ORF">P4R38_04650</name>
</gene>
<evidence type="ECO:0000313" key="4">
    <source>
        <dbReference type="Proteomes" id="UP001528912"/>
    </source>
</evidence>
<feature type="transmembrane region" description="Helical" evidence="2">
    <location>
        <begin position="35"/>
        <end position="56"/>
    </location>
</feature>
<feature type="compositionally biased region" description="Low complexity" evidence="1">
    <location>
        <begin position="143"/>
        <end position="156"/>
    </location>
</feature>
<comment type="caution">
    <text evidence="3">The sequence shown here is derived from an EMBL/GenBank/DDBJ whole genome shotgun (WGS) entry which is preliminary data.</text>
</comment>
<feature type="transmembrane region" description="Helical" evidence="2">
    <location>
        <begin position="68"/>
        <end position="90"/>
    </location>
</feature>
<keyword evidence="2" id="KW-0812">Transmembrane</keyword>
<organism evidence="3 4">
    <name type="scientific">Luteipulveratus flavus</name>
    <dbReference type="NCBI Taxonomy" id="3031728"/>
    <lineage>
        <taxon>Bacteria</taxon>
        <taxon>Bacillati</taxon>
        <taxon>Actinomycetota</taxon>
        <taxon>Actinomycetes</taxon>
        <taxon>Micrococcales</taxon>
        <taxon>Dermacoccaceae</taxon>
        <taxon>Luteipulveratus</taxon>
    </lineage>
</organism>
<sequence length="156" mass="16264">MRGVNVRWWRLALAVVGAMGLGVLSSVLDLSPWVLALLFVVVIVVMIPFVMGVDLATMREGWSGCHPLRSPLTGALMLTGGALDLVGGVLGIAVSGAWLAVCVVGLALFFGAFVLHDRGHRRRGEPPHAMWGPSDAKRPAWLGGPPTASTGTSSSG</sequence>
<dbReference type="EMBL" id="JAROAV010000012">
    <property type="protein sequence ID" value="MDF8263535.1"/>
    <property type="molecule type" value="Genomic_DNA"/>
</dbReference>
<keyword evidence="2" id="KW-1133">Transmembrane helix</keyword>
<evidence type="ECO:0000313" key="3">
    <source>
        <dbReference type="EMBL" id="MDF8263535.1"/>
    </source>
</evidence>
<dbReference type="Proteomes" id="UP001528912">
    <property type="component" value="Unassembled WGS sequence"/>
</dbReference>
<keyword evidence="2" id="KW-0472">Membrane</keyword>
<evidence type="ECO:0000256" key="1">
    <source>
        <dbReference type="SAM" id="MobiDB-lite"/>
    </source>
</evidence>
<name>A0ABT6C435_9MICO</name>
<evidence type="ECO:0000256" key="2">
    <source>
        <dbReference type="SAM" id="Phobius"/>
    </source>
</evidence>
<keyword evidence="4" id="KW-1185">Reference proteome</keyword>
<protein>
    <recommendedName>
        <fullName evidence="5">Major facilitator superfamily (MFS) profile domain-containing protein</fullName>
    </recommendedName>
</protein>
<accession>A0ABT6C435</accession>
<reference evidence="3 4" key="1">
    <citation type="submission" date="2023-03" db="EMBL/GenBank/DDBJ databases">
        <title>YIM 133296 draft genome.</title>
        <authorList>
            <person name="Xiong L."/>
        </authorList>
    </citation>
    <scope>NUCLEOTIDE SEQUENCE [LARGE SCALE GENOMIC DNA]</scope>
    <source>
        <strain evidence="3 4">YIM 133296</strain>
    </source>
</reference>
<feature type="region of interest" description="Disordered" evidence="1">
    <location>
        <begin position="123"/>
        <end position="156"/>
    </location>
</feature>
<dbReference type="RefSeq" id="WP_277191247.1">
    <property type="nucleotide sequence ID" value="NZ_JAROAV010000012.1"/>
</dbReference>
<feature type="transmembrane region" description="Helical" evidence="2">
    <location>
        <begin position="96"/>
        <end position="115"/>
    </location>
</feature>